<keyword evidence="2" id="KW-1133">Transmembrane helix</keyword>
<accession>A0A813M3K0</accession>
<evidence type="ECO:0000313" key="3">
    <source>
        <dbReference type="EMBL" id="CAF0706434.1"/>
    </source>
</evidence>
<comment type="caution">
    <text evidence="3">The sequence shown here is derived from an EMBL/GenBank/DDBJ whole genome shotgun (WGS) entry which is preliminary data.</text>
</comment>
<feature type="transmembrane region" description="Helical" evidence="2">
    <location>
        <begin position="14"/>
        <end position="37"/>
    </location>
</feature>
<dbReference type="AlphaFoldDB" id="A0A813M3K0"/>
<protein>
    <submittedName>
        <fullName evidence="3">Uncharacterized protein</fullName>
    </submittedName>
</protein>
<evidence type="ECO:0000256" key="2">
    <source>
        <dbReference type="SAM" id="Phobius"/>
    </source>
</evidence>
<dbReference type="Proteomes" id="UP000663879">
    <property type="component" value="Unassembled WGS sequence"/>
</dbReference>
<name>A0A813M3K0_9BILA</name>
<sequence>MYRYTGYSVSGIDVFIWVLLTAGSIGFPMLVLTICCIKHRVKRKSNALINSESIAKINQMNQTLKTNFIETNQTNERYNHVRFNEDTIKSKKGVKESEPKLFISEPTNIQDFRNFKQMSENLVVNKNSRPNEIVGNNYVNPNDQSTLPSILPSIPLYTVADSYRDGSNSSGVVNSSYRRDESFENLYSQIPNRKQSNRNEYEDDQPVYMNTNYDGQII</sequence>
<feature type="compositionally biased region" description="Polar residues" evidence="1">
    <location>
        <begin position="208"/>
        <end position="218"/>
    </location>
</feature>
<organism evidence="3 4">
    <name type="scientific">Brachionus calyciflorus</name>
    <dbReference type="NCBI Taxonomy" id="104777"/>
    <lineage>
        <taxon>Eukaryota</taxon>
        <taxon>Metazoa</taxon>
        <taxon>Spiralia</taxon>
        <taxon>Gnathifera</taxon>
        <taxon>Rotifera</taxon>
        <taxon>Eurotatoria</taxon>
        <taxon>Monogononta</taxon>
        <taxon>Pseudotrocha</taxon>
        <taxon>Ploima</taxon>
        <taxon>Brachionidae</taxon>
        <taxon>Brachionus</taxon>
    </lineage>
</organism>
<dbReference type="EMBL" id="CAJNOC010000017">
    <property type="protein sequence ID" value="CAF0706434.1"/>
    <property type="molecule type" value="Genomic_DNA"/>
</dbReference>
<feature type="region of interest" description="Disordered" evidence="1">
    <location>
        <begin position="193"/>
        <end position="218"/>
    </location>
</feature>
<evidence type="ECO:0000313" key="4">
    <source>
        <dbReference type="Proteomes" id="UP000663879"/>
    </source>
</evidence>
<evidence type="ECO:0000256" key="1">
    <source>
        <dbReference type="SAM" id="MobiDB-lite"/>
    </source>
</evidence>
<proteinExistence type="predicted"/>
<dbReference type="OrthoDB" id="10386777at2759"/>
<reference evidence="3" key="1">
    <citation type="submission" date="2021-02" db="EMBL/GenBank/DDBJ databases">
        <authorList>
            <person name="Nowell W R."/>
        </authorList>
    </citation>
    <scope>NUCLEOTIDE SEQUENCE</scope>
    <source>
        <strain evidence="3">Ploen Becks lab</strain>
    </source>
</reference>
<keyword evidence="4" id="KW-1185">Reference proteome</keyword>
<gene>
    <name evidence="3" type="ORF">OXX778_LOCUS369</name>
</gene>
<keyword evidence="2" id="KW-0472">Membrane</keyword>
<keyword evidence="2" id="KW-0812">Transmembrane</keyword>